<accession>A0A7S4KCK9</accession>
<sequence length="229" mass="24969">MLSQQFIVPVSALLSVLSDECRWSTCFLSTLVPLATLQQASNSQNPEDSLRFLLILVLALFVATFVQSMVGVRQVVKRGDVEGVISDLFSLLFTGAASGHAILALNDLGQQNQSAVLFLILLDGALLALVGHFFLRGTWLVAAGVLGVLSFLQYSKEEMSRVQEVAPALVLSCLTAAPLSKIYNDNFGRRQTSISSTMAPLLLFGRWILFSFVCFFYASRAFAFFSAVL</sequence>
<dbReference type="EMBL" id="HBKN01014322">
    <property type="protein sequence ID" value="CAE2290780.1"/>
    <property type="molecule type" value="Transcribed_RNA"/>
</dbReference>
<gene>
    <name evidence="2" type="ORF">GTHE00462_LOCUS11139</name>
</gene>
<proteinExistence type="predicted"/>
<keyword evidence="1" id="KW-1133">Transmembrane helix</keyword>
<feature type="transmembrane region" description="Helical" evidence="1">
    <location>
        <begin position="204"/>
        <end position="228"/>
    </location>
</feature>
<dbReference type="AlphaFoldDB" id="A0A7S4KCK9"/>
<reference evidence="2" key="1">
    <citation type="submission" date="2021-01" db="EMBL/GenBank/DDBJ databases">
        <authorList>
            <person name="Corre E."/>
            <person name="Pelletier E."/>
            <person name="Niang G."/>
            <person name="Scheremetjew M."/>
            <person name="Finn R."/>
            <person name="Kale V."/>
            <person name="Holt S."/>
            <person name="Cochrane G."/>
            <person name="Meng A."/>
            <person name="Brown T."/>
            <person name="Cohen L."/>
        </authorList>
    </citation>
    <scope>NUCLEOTIDE SEQUENCE</scope>
    <source>
        <strain evidence="2">CCMP 2712</strain>
    </source>
</reference>
<organism evidence="2">
    <name type="scientific">Guillardia theta</name>
    <name type="common">Cryptophyte</name>
    <name type="synonym">Cryptomonas phi</name>
    <dbReference type="NCBI Taxonomy" id="55529"/>
    <lineage>
        <taxon>Eukaryota</taxon>
        <taxon>Cryptophyceae</taxon>
        <taxon>Pyrenomonadales</taxon>
        <taxon>Geminigeraceae</taxon>
        <taxon>Guillardia</taxon>
    </lineage>
</organism>
<name>A0A7S4KCK9_GUITH</name>
<protein>
    <submittedName>
        <fullName evidence="2">Uncharacterized protein</fullName>
    </submittedName>
</protein>
<evidence type="ECO:0000313" key="2">
    <source>
        <dbReference type="EMBL" id="CAE2290780.1"/>
    </source>
</evidence>
<feature type="transmembrane region" description="Helical" evidence="1">
    <location>
        <begin position="111"/>
        <end position="130"/>
    </location>
</feature>
<feature type="transmembrane region" description="Helical" evidence="1">
    <location>
        <begin position="84"/>
        <end position="105"/>
    </location>
</feature>
<evidence type="ECO:0000256" key="1">
    <source>
        <dbReference type="SAM" id="Phobius"/>
    </source>
</evidence>
<keyword evidence="1" id="KW-0472">Membrane</keyword>
<feature type="transmembrane region" description="Helical" evidence="1">
    <location>
        <begin position="52"/>
        <end position="72"/>
    </location>
</feature>
<keyword evidence="1" id="KW-0812">Transmembrane</keyword>